<feature type="signal peptide" evidence="6">
    <location>
        <begin position="1"/>
        <end position="22"/>
    </location>
</feature>
<feature type="region of interest" description="Disordered" evidence="5">
    <location>
        <begin position="32"/>
        <end position="61"/>
    </location>
</feature>
<dbReference type="GO" id="GO:0005615">
    <property type="term" value="C:extracellular space"/>
    <property type="evidence" value="ECO:0007669"/>
    <property type="project" value="TreeGrafter"/>
</dbReference>
<gene>
    <name evidence="8" type="ORF">HAND00432_LOCUS35808</name>
</gene>
<dbReference type="InterPro" id="IPR043504">
    <property type="entry name" value="Peptidase_S1_PA_chymotrypsin"/>
</dbReference>
<dbReference type="AlphaFoldDB" id="A0A6T8KH64"/>
<dbReference type="Gene3D" id="2.40.10.10">
    <property type="entry name" value="Trypsin-like serine proteases"/>
    <property type="match status" value="1"/>
</dbReference>
<evidence type="ECO:0000256" key="3">
    <source>
        <dbReference type="ARBA" id="ARBA00022670"/>
    </source>
</evidence>
<reference evidence="8" key="1">
    <citation type="submission" date="2021-01" db="EMBL/GenBank/DDBJ databases">
        <authorList>
            <person name="Corre E."/>
            <person name="Pelletier E."/>
            <person name="Niang G."/>
            <person name="Scheremetjew M."/>
            <person name="Finn R."/>
            <person name="Kale V."/>
            <person name="Holt S."/>
            <person name="Cochrane G."/>
            <person name="Meng A."/>
            <person name="Brown T."/>
            <person name="Cohen L."/>
        </authorList>
    </citation>
    <scope>NUCLEOTIDE SEQUENCE</scope>
    <source>
        <strain evidence="8">CCMP644</strain>
    </source>
</reference>
<comment type="subcellular location">
    <subcellularLocation>
        <location evidence="1">Secreted</location>
    </subcellularLocation>
</comment>
<dbReference type="GO" id="GO:0004252">
    <property type="term" value="F:serine-type endopeptidase activity"/>
    <property type="evidence" value="ECO:0007669"/>
    <property type="project" value="InterPro"/>
</dbReference>
<dbReference type="InterPro" id="IPR001254">
    <property type="entry name" value="Trypsin_dom"/>
</dbReference>
<proteinExistence type="predicted"/>
<keyword evidence="4" id="KW-0378">Hydrolase</keyword>
<dbReference type="Pfam" id="PF00089">
    <property type="entry name" value="Trypsin"/>
    <property type="match status" value="1"/>
</dbReference>
<evidence type="ECO:0000256" key="4">
    <source>
        <dbReference type="ARBA" id="ARBA00022801"/>
    </source>
</evidence>
<feature type="domain" description="Peptidase S1" evidence="7">
    <location>
        <begin position="60"/>
        <end position="316"/>
    </location>
</feature>
<dbReference type="InterPro" id="IPR001314">
    <property type="entry name" value="Peptidase_S1A"/>
</dbReference>
<protein>
    <recommendedName>
        <fullName evidence="7">Peptidase S1 domain-containing protein</fullName>
    </recommendedName>
</protein>
<dbReference type="PRINTS" id="PR00722">
    <property type="entry name" value="CHYMOTRYPSIN"/>
</dbReference>
<dbReference type="CDD" id="cd00190">
    <property type="entry name" value="Tryp_SPc"/>
    <property type="match status" value="1"/>
</dbReference>
<organism evidence="8">
    <name type="scientific">Hemiselmis andersenii</name>
    <name type="common">Cryptophyte alga</name>
    <dbReference type="NCBI Taxonomy" id="464988"/>
    <lineage>
        <taxon>Eukaryota</taxon>
        <taxon>Cryptophyceae</taxon>
        <taxon>Cryptomonadales</taxon>
        <taxon>Hemiselmidaceae</taxon>
        <taxon>Hemiselmis</taxon>
    </lineage>
</organism>
<evidence type="ECO:0000256" key="6">
    <source>
        <dbReference type="SAM" id="SignalP"/>
    </source>
</evidence>
<feature type="chain" id="PRO_5030159799" description="Peptidase S1 domain-containing protein" evidence="6">
    <location>
        <begin position="23"/>
        <end position="381"/>
    </location>
</feature>
<dbReference type="GO" id="GO:0006508">
    <property type="term" value="P:proteolysis"/>
    <property type="evidence" value="ECO:0007669"/>
    <property type="project" value="UniProtKB-KW"/>
</dbReference>
<dbReference type="SMART" id="SM00020">
    <property type="entry name" value="Tryp_SPc"/>
    <property type="match status" value="1"/>
</dbReference>
<keyword evidence="6" id="KW-0732">Signal</keyword>
<name>A0A6T8KH64_HEMAN</name>
<sequence>MMRFSTAALSVLCALAICGVCAIPQASANRSGNSAAEVRERKPSSRTGPRREGSGEGRRIIGGVPEPVEFPFVVRTTRIGGVSGLLCSGTLINSKWIVTAAHCFLNDMNDGYRTIEDGITEFLIGCAAGTADDSCISAVAKKIVPHPCYTPSQFEDHDDIAMVELTEELDWKAEDYALVDNIDGTALLNTPGDLVSLAGYGVESNSAETGSAVLMRVDVETASKQTCEEANPTDVFQEWVDYDNAFCSGGEEGKDSCSGDSGGPAIKKSGGKWWLVGVSVKGSQNPQSNGNCGIEGRYGVYSRVEKYAEFIKKTISDEVFTCTCSSCVVERGYWRQFAPDATATTPAPSSSNTVSGAGGVRASAAVWGLGALAALVFCRNV</sequence>
<dbReference type="EMBL" id="HBFX01059467">
    <property type="protein sequence ID" value="CAD8984795.1"/>
    <property type="molecule type" value="Transcribed_RNA"/>
</dbReference>
<dbReference type="PROSITE" id="PS00134">
    <property type="entry name" value="TRYPSIN_HIS"/>
    <property type="match status" value="1"/>
</dbReference>
<dbReference type="InterPro" id="IPR009003">
    <property type="entry name" value="Peptidase_S1_PA"/>
</dbReference>
<dbReference type="InterPro" id="IPR018114">
    <property type="entry name" value="TRYPSIN_HIS"/>
</dbReference>
<evidence type="ECO:0000256" key="2">
    <source>
        <dbReference type="ARBA" id="ARBA00022525"/>
    </source>
</evidence>
<feature type="compositionally biased region" description="Basic and acidic residues" evidence="5">
    <location>
        <begin position="37"/>
        <end position="59"/>
    </location>
</feature>
<evidence type="ECO:0000313" key="8">
    <source>
        <dbReference type="EMBL" id="CAD8984795.1"/>
    </source>
</evidence>
<evidence type="ECO:0000256" key="5">
    <source>
        <dbReference type="SAM" id="MobiDB-lite"/>
    </source>
</evidence>
<dbReference type="PANTHER" id="PTHR24264">
    <property type="entry name" value="TRYPSIN-RELATED"/>
    <property type="match status" value="1"/>
</dbReference>
<dbReference type="InterPro" id="IPR050127">
    <property type="entry name" value="Serine_Proteases_S1"/>
</dbReference>
<evidence type="ECO:0000256" key="1">
    <source>
        <dbReference type="ARBA" id="ARBA00004613"/>
    </source>
</evidence>
<dbReference type="SUPFAM" id="SSF50494">
    <property type="entry name" value="Trypsin-like serine proteases"/>
    <property type="match status" value="1"/>
</dbReference>
<dbReference type="PANTHER" id="PTHR24264:SF65">
    <property type="entry name" value="SRCR DOMAIN-CONTAINING PROTEIN"/>
    <property type="match status" value="1"/>
</dbReference>
<keyword evidence="3" id="KW-0645">Protease</keyword>
<dbReference type="PROSITE" id="PS50240">
    <property type="entry name" value="TRYPSIN_DOM"/>
    <property type="match status" value="1"/>
</dbReference>
<evidence type="ECO:0000259" key="7">
    <source>
        <dbReference type="PROSITE" id="PS50240"/>
    </source>
</evidence>
<keyword evidence="2" id="KW-0964">Secreted</keyword>
<accession>A0A6T8KH64</accession>